<dbReference type="AlphaFoldDB" id="F8LDR3"/>
<accession>F8LDR3</accession>
<dbReference type="EMBL" id="FR872654">
    <property type="protein sequence ID" value="CCB91627.1"/>
    <property type="molecule type" value="Genomic_DNA"/>
</dbReference>
<evidence type="ECO:0000313" key="2">
    <source>
        <dbReference type="EMBL" id="CCB91627.1"/>
    </source>
</evidence>
<organism evidence="2">
    <name type="scientific">Waddlia chondrophila 2032/99</name>
    <dbReference type="NCBI Taxonomy" id="765953"/>
    <lineage>
        <taxon>Bacteria</taxon>
        <taxon>Pseudomonadati</taxon>
        <taxon>Chlamydiota</taxon>
        <taxon>Chlamydiia</taxon>
        <taxon>Parachlamydiales</taxon>
        <taxon>Waddliaceae</taxon>
        <taxon>Waddlia</taxon>
    </lineage>
</organism>
<sequence>MSNGRCYLHGGKSTTKHGRYTKRSVESRQKQRQAIKELRESQKAMENTING</sequence>
<proteinExistence type="predicted"/>
<protein>
    <submittedName>
        <fullName evidence="2">Uncharacterized protein</fullName>
    </submittedName>
</protein>
<feature type="compositionally biased region" description="Basic and acidic residues" evidence="1">
    <location>
        <begin position="23"/>
        <end position="43"/>
    </location>
</feature>
<gene>
    <name evidence="2" type="ORF">WCH_BQ09950</name>
</gene>
<name>F8LDR3_9BACT</name>
<evidence type="ECO:0000256" key="1">
    <source>
        <dbReference type="SAM" id="MobiDB-lite"/>
    </source>
</evidence>
<reference evidence="2" key="1">
    <citation type="submission" date="2011-05" db="EMBL/GenBank/DDBJ databases">
        <title>Unity in variety -- the pan-genome of the Chlamydiae.</title>
        <authorList>
            <person name="Collingro A."/>
            <person name="Tischler P."/>
            <person name="Weinmaier T."/>
            <person name="Penz T."/>
            <person name="Heinz E."/>
            <person name="Brunham R.C."/>
            <person name="Read T.D."/>
            <person name="Bavoil P.M."/>
            <person name="Sachse K."/>
            <person name="Kahane S."/>
            <person name="Friedman M.G."/>
            <person name="Rattei T."/>
            <person name="Myers G.S.A."/>
            <person name="Horn M."/>
        </authorList>
    </citation>
    <scope>NUCLEOTIDE SEQUENCE</scope>
    <source>
        <strain evidence="2">2032/99</strain>
    </source>
</reference>
<feature type="region of interest" description="Disordered" evidence="1">
    <location>
        <begin position="1"/>
        <end position="51"/>
    </location>
</feature>